<dbReference type="InterPro" id="IPR002130">
    <property type="entry name" value="Cyclophilin-type_PPIase_dom"/>
</dbReference>
<dbReference type="OrthoDB" id="6630374at2759"/>
<dbReference type="PROSITE" id="PS50072">
    <property type="entry name" value="CSA_PPIASE_2"/>
    <property type="match status" value="1"/>
</dbReference>
<dbReference type="EC" id="5.2.1.8" evidence="2"/>
<organism evidence="7 8">
    <name type="scientific">Stichopus japonicus</name>
    <name type="common">Sea cucumber</name>
    <dbReference type="NCBI Taxonomy" id="307972"/>
    <lineage>
        <taxon>Eukaryota</taxon>
        <taxon>Metazoa</taxon>
        <taxon>Echinodermata</taxon>
        <taxon>Eleutherozoa</taxon>
        <taxon>Echinozoa</taxon>
        <taxon>Holothuroidea</taxon>
        <taxon>Aspidochirotacea</taxon>
        <taxon>Aspidochirotida</taxon>
        <taxon>Stichopodidae</taxon>
        <taxon>Apostichopus</taxon>
    </lineage>
</organism>
<feature type="domain" description="PPIase cyclophilin-type" evidence="6">
    <location>
        <begin position="11"/>
        <end position="176"/>
    </location>
</feature>
<evidence type="ECO:0000256" key="5">
    <source>
        <dbReference type="SAM" id="MobiDB-lite"/>
    </source>
</evidence>
<feature type="region of interest" description="Disordered" evidence="5">
    <location>
        <begin position="632"/>
        <end position="686"/>
    </location>
</feature>
<dbReference type="GO" id="GO:0006457">
    <property type="term" value="P:protein folding"/>
    <property type="evidence" value="ECO:0007669"/>
    <property type="project" value="TreeGrafter"/>
</dbReference>
<dbReference type="GO" id="GO:0003755">
    <property type="term" value="F:peptidyl-prolyl cis-trans isomerase activity"/>
    <property type="evidence" value="ECO:0007669"/>
    <property type="project" value="UniProtKB-KW"/>
</dbReference>
<dbReference type="InterPro" id="IPR029000">
    <property type="entry name" value="Cyclophilin-like_dom_sf"/>
</dbReference>
<proteinExistence type="predicted"/>
<accession>A0A2G8KMZ1</accession>
<feature type="compositionally biased region" description="Acidic residues" evidence="5">
    <location>
        <begin position="424"/>
        <end position="435"/>
    </location>
</feature>
<feature type="compositionally biased region" description="Basic residues" evidence="5">
    <location>
        <begin position="233"/>
        <end position="262"/>
    </location>
</feature>
<dbReference type="GO" id="GO:0005739">
    <property type="term" value="C:mitochondrion"/>
    <property type="evidence" value="ECO:0007669"/>
    <property type="project" value="TreeGrafter"/>
</dbReference>
<dbReference type="PANTHER" id="PTHR11071">
    <property type="entry name" value="PEPTIDYL-PROLYL CIS-TRANS ISOMERASE"/>
    <property type="match status" value="1"/>
</dbReference>
<sequence>MAPGKGRSRCFFDVSINDVSVGRIVFELFSEIAPLTTENFRALCTGEKGAGEVTGKPLHYKGTKIHRVVKDFIIQGGDFSAGNGTGGESIYGGTFPDENFDMKHDQPFLLSMANRGKDTNGSQFFLTTKPAPHLDGLHVVFGHVIDGEDVVTKIESQRTDAKNRPLVEVTITNCGELVLKVIAKEPKKKKKKVVSSSSSSDSDSTSSTVSESSDLTPSSQVETETTDSEEERRRKRKKKKKIRMKIRKKRQREKRKLKKKQKQEKEEESVEGKPFQCEVAPNVTIDPEEIPDIPAHNFLTRVPIEKKEEPANSGEYRPPMSRSGRKVKGRGNVRYRTPTRSHSRSPTPQYWKAEANREAERQRGWDIDAKRRYIITGKTGEDDKWEKGTALKDEKWTRYDDRRHEHSSPEESRGWRHERRDKYYDEEEEYEDYQEQPEKGDKKRRKKNKEKSKERKSGRKRKRRSRNKSDSLDHRDAASDGEAGNKQEEEENGKRGGIGQRNDDHDDSPPPTHWKRAQKPWKGNERETKHSDDIFPEEQKSSMERQRGRSHSSSRGSGPEKPLGIQKAVVGEGEEENQESHVETPEEDENIQRWRRPRSPDGEGDGIQRRESFGTVNNGRLVAYQVLMEGGSVHAATDPTRETMDPQMSPKPARQHRTENKEEQENGGGSKKSSPKKPNLEAVFDKTKLSVPSKTIEIVIEKSRWEKDEEMSPGDEPEDIPPKEPSKFIPLKEVEAVKVTSSLAAPFAAPTIPAPAPPPPVKSTVENLPTAIATVTKQTPPAVIPGSAGSKLESQRIALAKSSLGSEITSQVKRTERRTRRRSYSRSTSRTPNTRLAVPEVVLAALVHAIEITIGVTAGSTGQDIEMDVVLEVQGRDLEVTTLDPGPDHTIEADPGPTIEITADHQGTEGLIITLGHAQRATSHGHVHGHVTVTPPAGLAAADREVTLGVAREATAGVDRQRP</sequence>
<comment type="catalytic activity">
    <reaction evidence="1">
        <text>[protein]-peptidylproline (omega=180) = [protein]-peptidylproline (omega=0)</text>
        <dbReference type="Rhea" id="RHEA:16237"/>
        <dbReference type="Rhea" id="RHEA-COMP:10747"/>
        <dbReference type="Rhea" id="RHEA-COMP:10748"/>
        <dbReference type="ChEBI" id="CHEBI:83833"/>
        <dbReference type="ChEBI" id="CHEBI:83834"/>
        <dbReference type="EC" id="5.2.1.8"/>
    </reaction>
</comment>
<feature type="compositionally biased region" description="Low complexity" evidence="5">
    <location>
        <begin position="194"/>
        <end position="219"/>
    </location>
</feature>
<keyword evidence="3" id="KW-0697">Rotamase</keyword>
<evidence type="ECO:0000256" key="3">
    <source>
        <dbReference type="ARBA" id="ARBA00023110"/>
    </source>
</evidence>
<feature type="compositionally biased region" description="Basic and acidic residues" evidence="5">
    <location>
        <begin position="467"/>
        <end position="487"/>
    </location>
</feature>
<dbReference type="AlphaFoldDB" id="A0A2G8KMZ1"/>
<feature type="region of interest" description="Disordered" evidence="5">
    <location>
        <begin position="703"/>
        <end position="725"/>
    </location>
</feature>
<dbReference type="STRING" id="307972.A0A2G8KMZ1"/>
<feature type="region of interest" description="Disordered" evidence="5">
    <location>
        <begin position="806"/>
        <end position="832"/>
    </location>
</feature>
<keyword evidence="4" id="KW-0413">Isomerase</keyword>
<evidence type="ECO:0000313" key="8">
    <source>
        <dbReference type="Proteomes" id="UP000230750"/>
    </source>
</evidence>
<evidence type="ECO:0000256" key="1">
    <source>
        <dbReference type="ARBA" id="ARBA00000971"/>
    </source>
</evidence>
<dbReference type="Gene3D" id="2.40.100.10">
    <property type="entry name" value="Cyclophilin-like"/>
    <property type="match status" value="1"/>
</dbReference>
<feature type="compositionally biased region" description="Basic and acidic residues" evidence="5">
    <location>
        <begin position="379"/>
        <end position="423"/>
    </location>
</feature>
<dbReference type="PRINTS" id="PR00153">
    <property type="entry name" value="CSAPPISMRASE"/>
</dbReference>
<evidence type="ECO:0000256" key="2">
    <source>
        <dbReference type="ARBA" id="ARBA00013194"/>
    </source>
</evidence>
<dbReference type="PANTHER" id="PTHR11071:SF565">
    <property type="entry name" value="MOCA-CYP, ISOFORM A"/>
    <property type="match status" value="1"/>
</dbReference>
<feature type="region of interest" description="Disordered" evidence="5">
    <location>
        <begin position="188"/>
        <end position="279"/>
    </location>
</feature>
<feature type="compositionally biased region" description="Basic residues" evidence="5">
    <location>
        <begin position="815"/>
        <end position="824"/>
    </location>
</feature>
<dbReference type="FunFam" id="2.40.100.10:FF:000005">
    <property type="entry name" value="Peptidyl-prolyl cis-trans isomerase G"/>
    <property type="match status" value="1"/>
</dbReference>
<feature type="compositionally biased region" description="Basic residues" evidence="5">
    <location>
        <begin position="323"/>
        <end position="343"/>
    </location>
</feature>
<keyword evidence="8" id="KW-1185">Reference proteome</keyword>
<evidence type="ECO:0000313" key="7">
    <source>
        <dbReference type="EMBL" id="PIK49298.1"/>
    </source>
</evidence>
<reference evidence="7 8" key="1">
    <citation type="journal article" date="2017" name="PLoS Biol.">
        <title>The sea cucumber genome provides insights into morphological evolution and visceral regeneration.</title>
        <authorList>
            <person name="Zhang X."/>
            <person name="Sun L."/>
            <person name="Yuan J."/>
            <person name="Sun Y."/>
            <person name="Gao Y."/>
            <person name="Zhang L."/>
            <person name="Li S."/>
            <person name="Dai H."/>
            <person name="Hamel J.F."/>
            <person name="Liu C."/>
            <person name="Yu Y."/>
            <person name="Liu S."/>
            <person name="Lin W."/>
            <person name="Guo K."/>
            <person name="Jin S."/>
            <person name="Xu P."/>
            <person name="Storey K.B."/>
            <person name="Huan P."/>
            <person name="Zhang T."/>
            <person name="Zhou Y."/>
            <person name="Zhang J."/>
            <person name="Lin C."/>
            <person name="Li X."/>
            <person name="Xing L."/>
            <person name="Huo D."/>
            <person name="Sun M."/>
            <person name="Wang L."/>
            <person name="Mercier A."/>
            <person name="Li F."/>
            <person name="Yang H."/>
            <person name="Xiang J."/>
        </authorList>
    </citation>
    <scope>NUCLEOTIDE SEQUENCE [LARGE SCALE GENOMIC DNA]</scope>
    <source>
        <strain evidence="7">Shaxun</strain>
        <tissue evidence="7">Muscle</tissue>
    </source>
</reference>
<evidence type="ECO:0000256" key="4">
    <source>
        <dbReference type="ARBA" id="ARBA00023235"/>
    </source>
</evidence>
<comment type="caution">
    <text evidence="7">The sequence shown here is derived from an EMBL/GenBank/DDBJ whole genome shotgun (WGS) entry which is preliminary data.</text>
</comment>
<dbReference type="SUPFAM" id="SSF50891">
    <property type="entry name" value="Cyclophilin-like"/>
    <property type="match status" value="1"/>
</dbReference>
<dbReference type="GO" id="GO:0016018">
    <property type="term" value="F:cyclosporin A binding"/>
    <property type="evidence" value="ECO:0007669"/>
    <property type="project" value="TreeGrafter"/>
</dbReference>
<feature type="compositionally biased region" description="Basic and acidic residues" evidence="5">
    <location>
        <begin position="354"/>
        <end position="371"/>
    </location>
</feature>
<dbReference type="EMBL" id="MRZV01000472">
    <property type="protein sequence ID" value="PIK49298.1"/>
    <property type="molecule type" value="Genomic_DNA"/>
</dbReference>
<feature type="compositionally biased region" description="Basic residues" evidence="5">
    <location>
        <begin position="442"/>
        <end position="466"/>
    </location>
</feature>
<feature type="compositionally biased region" description="Basic and acidic residues" evidence="5">
    <location>
        <begin position="598"/>
        <end position="612"/>
    </location>
</feature>
<feature type="compositionally biased region" description="Acidic residues" evidence="5">
    <location>
        <begin position="708"/>
        <end position="719"/>
    </location>
</feature>
<name>A0A2G8KMZ1_STIJA</name>
<dbReference type="Pfam" id="PF00160">
    <property type="entry name" value="Pro_isomerase"/>
    <property type="match status" value="1"/>
</dbReference>
<dbReference type="Proteomes" id="UP000230750">
    <property type="component" value="Unassembled WGS sequence"/>
</dbReference>
<feature type="compositionally biased region" description="Basic and acidic residues" evidence="5">
    <location>
        <begin position="522"/>
        <end position="547"/>
    </location>
</feature>
<feature type="region of interest" description="Disordered" evidence="5">
    <location>
        <begin position="301"/>
        <end position="617"/>
    </location>
</feature>
<protein>
    <recommendedName>
        <fullName evidence="2">peptidylprolyl isomerase</fullName>
        <ecNumber evidence="2">5.2.1.8</ecNumber>
    </recommendedName>
</protein>
<evidence type="ECO:0000259" key="6">
    <source>
        <dbReference type="PROSITE" id="PS50072"/>
    </source>
</evidence>
<gene>
    <name evidence="7" type="ORF">BSL78_13813</name>
</gene>